<dbReference type="Gene3D" id="3.30.930.10">
    <property type="entry name" value="Bira Bifunctional Protein, Domain 2"/>
    <property type="match status" value="1"/>
</dbReference>
<feature type="binding site" evidence="13">
    <location>
        <position position="518"/>
    </location>
    <ligand>
        <name>Zn(2+)</name>
        <dbReference type="ChEBI" id="CHEBI:29105"/>
        <note>catalytic</note>
    </ligand>
</feature>
<keyword evidence="10 13" id="KW-0648">Protein biosynthesis</keyword>
<dbReference type="InterPro" id="IPR002320">
    <property type="entry name" value="Thr-tRNA-ligase_IIa"/>
</dbReference>
<dbReference type="InterPro" id="IPR004154">
    <property type="entry name" value="Anticodon-bd"/>
</dbReference>
<dbReference type="GO" id="GO:0005524">
    <property type="term" value="F:ATP binding"/>
    <property type="evidence" value="ECO:0007669"/>
    <property type="project" value="UniProtKB-UniRule"/>
</dbReference>
<keyword evidence="4 13" id="KW-0436">Ligase</keyword>
<evidence type="ECO:0000313" key="17">
    <source>
        <dbReference type="Proteomes" id="UP000269301"/>
    </source>
</evidence>
<dbReference type="RefSeq" id="WP_121205788.1">
    <property type="nucleotide sequence ID" value="NZ_RBZP01000021.1"/>
</dbReference>
<dbReference type="Gene3D" id="3.40.50.800">
    <property type="entry name" value="Anticodon-binding domain"/>
    <property type="match status" value="1"/>
</dbReference>
<dbReference type="EC" id="6.1.1.3" evidence="13"/>
<comment type="cofactor">
    <cofactor evidence="13">
        <name>Zn(2+)</name>
        <dbReference type="ChEBI" id="CHEBI:29105"/>
    </cofactor>
    <text evidence="13">Binds 1 zinc ion per subunit.</text>
</comment>
<dbReference type="FunFam" id="3.10.20.30:FF:000005">
    <property type="entry name" value="Threonine--tRNA ligase"/>
    <property type="match status" value="1"/>
</dbReference>
<sequence length="647" mass="75123">MAEIKIIFPDGNEKGFPAGTTGEEIAASISPGLRKQAVAIKLDGEQVDLRRELHHGGKIEILTYKNDEAIDIMRHSTAHLMAQAIKRLYKDVKFGVGPVIEEGFYYDLDMEYKITPEDLPKIEKEMKRIIDENLEIKRVEVSREEAIARFEEIKDDLKVELISDIPEGEQVTIYEQGEYFDLCRGIHVPSTSKIKAFKLLSISGAYWRGDSNNKQLQRIYGTAFEKQGQLEEHLRILEERKERDHRKLGKELDIFTVSQKVGQGLPLWLPKGATIRRTIERYIVDLEERLGYDHVYTPILGSKELYQTSGHWDHYQDDIFPPMEMDNETLILRPMNCPHHMMVFKNQLWSYRQMPVRIAELGTMHRYEMSGALAGLQRVRAMTLNDAHIFARPDQLKEEFIRVVELVQKVYKDFGINDYYFRLSYRDPEDTEKYVDNDEMWEKAQQTLKETMDDMNLDYVEAEGEAAFYGPKLDVQVKTALGKDETLSTVQLDFHLPNQFDLSYIGEDGKEHRPVVIHRGVVSTMERFVAFLIEEYKGAFPTWLAPVQVKVIPVSPQVHLDYAKEVADKLRLQGVRIEVDERDEKIGYKIREAQTQKVPFMLVLGDKEIEDNAVNVRRYGEQKSKTLSYSDFEALINKEISERTLRK</sequence>
<evidence type="ECO:0000256" key="11">
    <source>
        <dbReference type="ARBA" id="ARBA00023146"/>
    </source>
</evidence>
<dbReference type="FunFam" id="3.30.54.20:FF:000002">
    <property type="entry name" value="Threonine--tRNA ligase"/>
    <property type="match status" value="1"/>
</dbReference>
<dbReference type="Gene3D" id="3.30.54.20">
    <property type="match status" value="1"/>
</dbReference>
<keyword evidence="8 13" id="KW-0067">ATP-binding</keyword>
<dbReference type="Gene3D" id="3.10.20.30">
    <property type="match status" value="1"/>
</dbReference>
<dbReference type="InterPro" id="IPR012947">
    <property type="entry name" value="tRNA_SAD"/>
</dbReference>
<feature type="binding site" evidence="13">
    <location>
        <position position="388"/>
    </location>
    <ligand>
        <name>Zn(2+)</name>
        <dbReference type="ChEBI" id="CHEBI:29105"/>
        <note>catalytic</note>
    </ligand>
</feature>
<name>A0A494ZUY6_9BACI</name>
<dbReference type="CDD" id="cd01667">
    <property type="entry name" value="TGS_ThrRS"/>
    <property type="match status" value="1"/>
</dbReference>
<dbReference type="SUPFAM" id="SSF55681">
    <property type="entry name" value="Class II aaRS and biotin synthetases"/>
    <property type="match status" value="1"/>
</dbReference>
<keyword evidence="9 13" id="KW-0694">RNA-binding</keyword>
<evidence type="ECO:0000259" key="14">
    <source>
        <dbReference type="PROSITE" id="PS50862"/>
    </source>
</evidence>
<organism evidence="16 17">
    <name type="scientific">Oceanobacillus halophilus</name>
    <dbReference type="NCBI Taxonomy" id="930130"/>
    <lineage>
        <taxon>Bacteria</taxon>
        <taxon>Bacillati</taxon>
        <taxon>Bacillota</taxon>
        <taxon>Bacilli</taxon>
        <taxon>Bacillales</taxon>
        <taxon>Bacillaceae</taxon>
        <taxon>Oceanobacillus</taxon>
    </lineage>
</organism>
<dbReference type="Proteomes" id="UP000269301">
    <property type="component" value="Unassembled WGS sequence"/>
</dbReference>
<dbReference type="InterPro" id="IPR012676">
    <property type="entry name" value="TGS-like"/>
</dbReference>
<dbReference type="SUPFAM" id="SSF55186">
    <property type="entry name" value="ThrRS/AlaRS common domain"/>
    <property type="match status" value="1"/>
</dbReference>
<comment type="similarity">
    <text evidence="1 13">Belongs to the class-II aminoacyl-tRNA synthetase family.</text>
</comment>
<feature type="domain" description="Aminoacyl-transfer RNA synthetases class-II family profile" evidence="14">
    <location>
        <begin position="232"/>
        <end position="541"/>
    </location>
</feature>
<dbReference type="SUPFAM" id="SSF81271">
    <property type="entry name" value="TGS-like"/>
    <property type="match status" value="1"/>
</dbReference>
<dbReference type="FunFam" id="3.30.980.10:FF:000005">
    <property type="entry name" value="Threonyl-tRNA synthetase, mitochondrial"/>
    <property type="match status" value="1"/>
</dbReference>
<dbReference type="GO" id="GO:0046872">
    <property type="term" value="F:metal ion binding"/>
    <property type="evidence" value="ECO:0007669"/>
    <property type="project" value="UniProtKB-KW"/>
</dbReference>
<dbReference type="Pfam" id="PF00587">
    <property type="entry name" value="tRNA-synt_2b"/>
    <property type="match status" value="1"/>
</dbReference>
<evidence type="ECO:0000256" key="8">
    <source>
        <dbReference type="ARBA" id="ARBA00022840"/>
    </source>
</evidence>
<reference evidence="16 17" key="1">
    <citation type="journal article" date="2016" name="Int. J. Syst. Evol. Microbiol.">
        <title>Oceanobacillus halophilus sp. nov., a novel moderately halophilic bacterium from a hypersaline lake.</title>
        <authorList>
            <person name="Amoozegar M.A."/>
            <person name="Bagheri M."/>
            <person name="Makhdoumi A."/>
            <person name="Nikou M.M."/>
            <person name="Fazeli S.A.S."/>
            <person name="Schumann P."/>
            <person name="Sproer C."/>
            <person name="Sanchez-Porro C."/>
            <person name="Ventosa A."/>
        </authorList>
    </citation>
    <scope>NUCLEOTIDE SEQUENCE [LARGE SCALE GENOMIC DNA]</scope>
    <source>
        <strain evidence="16 17">DSM 23996</strain>
    </source>
</reference>
<gene>
    <name evidence="13 16" type="primary">thrS</name>
    <name evidence="16" type="ORF">D8M06_17045</name>
</gene>
<comment type="caution">
    <text evidence="13">Lacks conserved residue(s) required for the propagation of feature annotation.</text>
</comment>
<dbReference type="Pfam" id="PF02824">
    <property type="entry name" value="TGS"/>
    <property type="match status" value="1"/>
</dbReference>
<protein>
    <recommendedName>
        <fullName evidence="13">Threonine--tRNA ligase</fullName>
        <ecNumber evidence="13">6.1.1.3</ecNumber>
    </recommendedName>
    <alternativeName>
        <fullName evidence="13">Threonyl-tRNA synthetase</fullName>
        <shortName evidence="13">ThrRS</shortName>
    </alternativeName>
</protein>
<comment type="catalytic activity">
    <reaction evidence="12 13">
        <text>tRNA(Thr) + L-threonine + ATP = L-threonyl-tRNA(Thr) + AMP + diphosphate + H(+)</text>
        <dbReference type="Rhea" id="RHEA:24624"/>
        <dbReference type="Rhea" id="RHEA-COMP:9670"/>
        <dbReference type="Rhea" id="RHEA-COMP:9704"/>
        <dbReference type="ChEBI" id="CHEBI:15378"/>
        <dbReference type="ChEBI" id="CHEBI:30616"/>
        <dbReference type="ChEBI" id="CHEBI:33019"/>
        <dbReference type="ChEBI" id="CHEBI:57926"/>
        <dbReference type="ChEBI" id="CHEBI:78442"/>
        <dbReference type="ChEBI" id="CHEBI:78534"/>
        <dbReference type="ChEBI" id="CHEBI:456215"/>
        <dbReference type="EC" id="6.1.1.3"/>
    </reaction>
</comment>
<dbReference type="GO" id="GO:0005737">
    <property type="term" value="C:cytoplasm"/>
    <property type="evidence" value="ECO:0007669"/>
    <property type="project" value="UniProtKB-SubCell"/>
</dbReference>
<evidence type="ECO:0000256" key="6">
    <source>
        <dbReference type="ARBA" id="ARBA00022741"/>
    </source>
</evidence>
<proteinExistence type="inferred from homology"/>
<dbReference type="PANTHER" id="PTHR11451:SF56">
    <property type="entry name" value="THREONINE--TRNA LIGASE 1"/>
    <property type="match status" value="1"/>
</dbReference>
<dbReference type="NCBIfam" id="TIGR00418">
    <property type="entry name" value="thrS"/>
    <property type="match status" value="1"/>
</dbReference>
<evidence type="ECO:0000256" key="5">
    <source>
        <dbReference type="ARBA" id="ARBA00022723"/>
    </source>
</evidence>
<dbReference type="GO" id="GO:0006435">
    <property type="term" value="P:threonyl-tRNA aminoacylation"/>
    <property type="evidence" value="ECO:0007669"/>
    <property type="project" value="UniProtKB-UniRule"/>
</dbReference>
<dbReference type="FunFam" id="3.30.930.10:FF:000002">
    <property type="entry name" value="Threonine--tRNA ligase"/>
    <property type="match status" value="1"/>
</dbReference>
<dbReference type="InterPro" id="IPR018163">
    <property type="entry name" value="Thr/Ala-tRNA-synth_IIc_edit"/>
</dbReference>
<dbReference type="OrthoDB" id="9802304at2"/>
<evidence type="ECO:0000256" key="12">
    <source>
        <dbReference type="ARBA" id="ARBA00049515"/>
    </source>
</evidence>
<dbReference type="GO" id="GO:0140096">
    <property type="term" value="F:catalytic activity, acting on a protein"/>
    <property type="evidence" value="ECO:0007669"/>
    <property type="project" value="UniProtKB-ARBA"/>
</dbReference>
<evidence type="ECO:0000256" key="7">
    <source>
        <dbReference type="ARBA" id="ARBA00022833"/>
    </source>
</evidence>
<evidence type="ECO:0000256" key="2">
    <source>
        <dbReference type="ARBA" id="ARBA00022490"/>
    </source>
</evidence>
<dbReference type="InterPro" id="IPR033728">
    <property type="entry name" value="ThrRS_core"/>
</dbReference>
<dbReference type="HAMAP" id="MF_00184">
    <property type="entry name" value="Thr_tRNA_synth"/>
    <property type="match status" value="1"/>
</dbReference>
<dbReference type="InterPro" id="IPR012675">
    <property type="entry name" value="Beta-grasp_dom_sf"/>
</dbReference>
<evidence type="ECO:0000256" key="3">
    <source>
        <dbReference type="ARBA" id="ARBA00022555"/>
    </source>
</evidence>
<dbReference type="FunFam" id="3.40.50.800:FF:000001">
    <property type="entry name" value="Threonine--tRNA ligase"/>
    <property type="match status" value="1"/>
</dbReference>
<dbReference type="GO" id="GO:0004829">
    <property type="term" value="F:threonine-tRNA ligase activity"/>
    <property type="evidence" value="ECO:0007669"/>
    <property type="project" value="UniProtKB-UniRule"/>
</dbReference>
<evidence type="ECO:0000256" key="4">
    <source>
        <dbReference type="ARBA" id="ARBA00022598"/>
    </source>
</evidence>
<keyword evidence="11 13" id="KW-0030">Aminoacyl-tRNA synthetase</keyword>
<dbReference type="Pfam" id="PF03129">
    <property type="entry name" value="HGTP_anticodon"/>
    <property type="match status" value="1"/>
</dbReference>
<dbReference type="InterPro" id="IPR004095">
    <property type="entry name" value="TGS"/>
</dbReference>
<dbReference type="InterPro" id="IPR006195">
    <property type="entry name" value="aa-tRNA-synth_II"/>
</dbReference>
<accession>A0A494ZUY6</accession>
<evidence type="ECO:0000256" key="9">
    <source>
        <dbReference type="ARBA" id="ARBA00022884"/>
    </source>
</evidence>
<dbReference type="SUPFAM" id="SSF52954">
    <property type="entry name" value="Class II aaRS ABD-related"/>
    <property type="match status" value="1"/>
</dbReference>
<keyword evidence="5 13" id="KW-0479">Metal-binding</keyword>
<keyword evidence="17" id="KW-1185">Reference proteome</keyword>
<dbReference type="PANTHER" id="PTHR11451">
    <property type="entry name" value="THREONINE-TRNA LIGASE"/>
    <property type="match status" value="1"/>
</dbReference>
<feature type="binding site" evidence="13">
    <location>
        <position position="337"/>
    </location>
    <ligand>
        <name>Zn(2+)</name>
        <dbReference type="ChEBI" id="CHEBI:29105"/>
        <note>catalytic</note>
    </ligand>
</feature>
<dbReference type="SMART" id="SM00863">
    <property type="entry name" value="tRNA_SAD"/>
    <property type="match status" value="1"/>
</dbReference>
<dbReference type="PROSITE" id="PS51880">
    <property type="entry name" value="TGS"/>
    <property type="match status" value="1"/>
</dbReference>
<dbReference type="AlphaFoldDB" id="A0A494ZUY6"/>
<dbReference type="EMBL" id="RBZP01000021">
    <property type="protein sequence ID" value="RKQ29921.1"/>
    <property type="molecule type" value="Genomic_DNA"/>
</dbReference>
<keyword evidence="6 13" id="KW-0547">Nucleotide-binding</keyword>
<evidence type="ECO:0000256" key="10">
    <source>
        <dbReference type="ARBA" id="ARBA00022917"/>
    </source>
</evidence>
<keyword evidence="7 13" id="KW-0862">Zinc</keyword>
<feature type="domain" description="TGS" evidence="15">
    <location>
        <begin position="1"/>
        <end position="63"/>
    </location>
</feature>
<dbReference type="PROSITE" id="PS50862">
    <property type="entry name" value="AA_TRNA_LIGASE_II"/>
    <property type="match status" value="1"/>
</dbReference>
<dbReference type="InterPro" id="IPR047246">
    <property type="entry name" value="ThrRS_anticodon"/>
</dbReference>
<evidence type="ECO:0000256" key="13">
    <source>
        <dbReference type="HAMAP-Rule" id="MF_00184"/>
    </source>
</evidence>
<keyword evidence="3 13" id="KW-0820">tRNA-binding</keyword>
<comment type="subcellular location">
    <subcellularLocation>
        <location evidence="13">Cytoplasm</location>
    </subcellularLocation>
</comment>
<dbReference type="GO" id="GO:0000049">
    <property type="term" value="F:tRNA binding"/>
    <property type="evidence" value="ECO:0007669"/>
    <property type="project" value="UniProtKB-KW"/>
</dbReference>
<dbReference type="InterPro" id="IPR002314">
    <property type="entry name" value="aa-tRNA-synt_IIb"/>
</dbReference>
<dbReference type="Pfam" id="PF07973">
    <property type="entry name" value="tRNA_SAD"/>
    <property type="match status" value="1"/>
</dbReference>
<evidence type="ECO:0000259" key="15">
    <source>
        <dbReference type="PROSITE" id="PS51880"/>
    </source>
</evidence>
<keyword evidence="2 13" id="KW-0963">Cytoplasm</keyword>
<comment type="caution">
    <text evidence="16">The sequence shown here is derived from an EMBL/GenBank/DDBJ whole genome shotgun (WGS) entry which is preliminary data.</text>
</comment>
<dbReference type="InterPro" id="IPR045864">
    <property type="entry name" value="aa-tRNA-synth_II/BPL/LPL"/>
</dbReference>
<dbReference type="CDD" id="cd00860">
    <property type="entry name" value="ThrRS_anticodon"/>
    <property type="match status" value="1"/>
</dbReference>
<evidence type="ECO:0000256" key="1">
    <source>
        <dbReference type="ARBA" id="ARBA00008226"/>
    </source>
</evidence>
<dbReference type="Gene3D" id="3.30.980.10">
    <property type="entry name" value="Threonyl-trna Synthetase, Chain A, domain 2"/>
    <property type="match status" value="1"/>
</dbReference>
<dbReference type="GO" id="GO:0016740">
    <property type="term" value="F:transferase activity"/>
    <property type="evidence" value="ECO:0007669"/>
    <property type="project" value="UniProtKB-ARBA"/>
</dbReference>
<dbReference type="PRINTS" id="PR01047">
    <property type="entry name" value="TRNASYNTHTHR"/>
</dbReference>
<comment type="subunit">
    <text evidence="13">Homodimer.</text>
</comment>
<dbReference type="CDD" id="cd00771">
    <property type="entry name" value="ThrRS_core"/>
    <property type="match status" value="1"/>
</dbReference>
<dbReference type="InterPro" id="IPR036621">
    <property type="entry name" value="Anticodon-bd_dom_sf"/>
</dbReference>
<evidence type="ECO:0000313" key="16">
    <source>
        <dbReference type="EMBL" id="RKQ29921.1"/>
    </source>
</evidence>